<protein>
    <submittedName>
        <fullName evidence="1">Uncharacterized protein</fullName>
    </submittedName>
</protein>
<dbReference type="AlphaFoldDB" id="A0A544QPJ2"/>
<accession>A0A544QPJ2</accession>
<sequence>MIEQLIAAEQSEFVSSKGTLGLAIDFLMIAEQLSQTDEWVSGFDPDVGADDILSRYDQASVKSTLTITHDGEKYAIRPVQNAVIDLFREDLKRTNFPSSPGHHTGEWERYTDLLAMAFQLSRDGRYIATQRLFDYGLEQLERKDITQREPPFPSPFEAVLHEYDRSHPDEEGGLTYQAWAYGYVTAMWPHLSLEASKVRTGSSRQNRYGDIDGYQGPDLVLSVEVKDRAIDGQNVESELGSMMELAENATTIVVAICRSASDDAITELREADVNVLTDEQLAQRLQLWDYHKQNRALQGMAHYLTNIEEDPGALQRLLRFIEEIDPNNTALAHLVK</sequence>
<gene>
    <name evidence="1" type="ORF">EWF95_09945</name>
</gene>
<organism evidence="1 2">
    <name type="scientific">Halonotius roseus</name>
    <dbReference type="NCBI Taxonomy" id="2511997"/>
    <lineage>
        <taxon>Archaea</taxon>
        <taxon>Methanobacteriati</taxon>
        <taxon>Methanobacteriota</taxon>
        <taxon>Stenosarchaea group</taxon>
        <taxon>Halobacteria</taxon>
        <taxon>Halobacteriales</taxon>
        <taxon>Haloferacaceae</taxon>
        <taxon>Halonotius</taxon>
    </lineage>
</organism>
<evidence type="ECO:0000313" key="1">
    <source>
        <dbReference type="EMBL" id="TQQ80831.1"/>
    </source>
</evidence>
<evidence type="ECO:0000313" key="2">
    <source>
        <dbReference type="Proteomes" id="UP000315385"/>
    </source>
</evidence>
<dbReference type="OrthoDB" id="241322at2157"/>
<dbReference type="Proteomes" id="UP000315385">
    <property type="component" value="Unassembled WGS sequence"/>
</dbReference>
<proteinExistence type="predicted"/>
<keyword evidence="2" id="KW-1185">Reference proteome</keyword>
<dbReference type="EMBL" id="SESI01000002">
    <property type="protein sequence ID" value="TQQ80831.1"/>
    <property type="molecule type" value="Genomic_DNA"/>
</dbReference>
<comment type="caution">
    <text evidence="1">The sequence shown here is derived from an EMBL/GenBank/DDBJ whole genome shotgun (WGS) entry which is preliminary data.</text>
</comment>
<name>A0A544QPJ2_9EURY</name>
<reference evidence="1 2" key="1">
    <citation type="submission" date="2019-02" db="EMBL/GenBank/DDBJ databases">
        <title>Halonotius sp. a new haloqrchaeon isolated from saline water.</title>
        <authorList>
            <person name="Duran-Viseras A."/>
            <person name="Sanchez-Porro C."/>
            <person name="Ventosa A."/>
        </authorList>
    </citation>
    <scope>NUCLEOTIDE SEQUENCE [LARGE SCALE GENOMIC DNA]</scope>
    <source>
        <strain evidence="1 2">F9-27</strain>
    </source>
</reference>